<gene>
    <name evidence="2" type="ORF">CHC_T00001189001</name>
</gene>
<protein>
    <submittedName>
        <fullName evidence="2">Uncharacterized protein</fullName>
    </submittedName>
</protein>
<organism evidence="2 3">
    <name type="scientific">Chondrus crispus</name>
    <name type="common">Carrageen Irish moss</name>
    <name type="synonym">Polymorpha crispa</name>
    <dbReference type="NCBI Taxonomy" id="2769"/>
    <lineage>
        <taxon>Eukaryota</taxon>
        <taxon>Rhodophyta</taxon>
        <taxon>Florideophyceae</taxon>
        <taxon>Rhodymeniophycidae</taxon>
        <taxon>Gigartinales</taxon>
        <taxon>Gigartinaceae</taxon>
        <taxon>Chondrus</taxon>
    </lineage>
</organism>
<feature type="region of interest" description="Disordered" evidence="1">
    <location>
        <begin position="133"/>
        <end position="162"/>
    </location>
</feature>
<dbReference type="AlphaFoldDB" id="R7QKT9"/>
<reference evidence="3" key="1">
    <citation type="journal article" date="2013" name="Proc. Natl. Acad. Sci. U.S.A.">
        <title>Genome structure and metabolic features in the red seaweed Chondrus crispus shed light on evolution of the Archaeplastida.</title>
        <authorList>
            <person name="Collen J."/>
            <person name="Porcel B."/>
            <person name="Carre W."/>
            <person name="Ball S.G."/>
            <person name="Chaparro C."/>
            <person name="Tonon T."/>
            <person name="Barbeyron T."/>
            <person name="Michel G."/>
            <person name="Noel B."/>
            <person name="Valentin K."/>
            <person name="Elias M."/>
            <person name="Artiguenave F."/>
            <person name="Arun A."/>
            <person name="Aury J.M."/>
            <person name="Barbosa-Neto J.F."/>
            <person name="Bothwell J.H."/>
            <person name="Bouget F.Y."/>
            <person name="Brillet L."/>
            <person name="Cabello-Hurtado F."/>
            <person name="Capella-Gutierrez S."/>
            <person name="Charrier B."/>
            <person name="Cladiere L."/>
            <person name="Cock J.M."/>
            <person name="Coelho S.M."/>
            <person name="Colleoni C."/>
            <person name="Czjzek M."/>
            <person name="Da Silva C."/>
            <person name="Delage L."/>
            <person name="Denoeud F."/>
            <person name="Deschamps P."/>
            <person name="Dittami S.M."/>
            <person name="Gabaldon T."/>
            <person name="Gachon C.M."/>
            <person name="Groisillier A."/>
            <person name="Herve C."/>
            <person name="Jabbari K."/>
            <person name="Katinka M."/>
            <person name="Kloareg B."/>
            <person name="Kowalczyk N."/>
            <person name="Labadie K."/>
            <person name="Leblanc C."/>
            <person name="Lopez P.J."/>
            <person name="McLachlan D.H."/>
            <person name="Meslet-Cladiere L."/>
            <person name="Moustafa A."/>
            <person name="Nehr Z."/>
            <person name="Nyvall Collen P."/>
            <person name="Panaud O."/>
            <person name="Partensky F."/>
            <person name="Poulain J."/>
            <person name="Rensing S.A."/>
            <person name="Rousvoal S."/>
            <person name="Samson G."/>
            <person name="Symeonidi A."/>
            <person name="Weissenbach J."/>
            <person name="Zambounis A."/>
            <person name="Wincker P."/>
            <person name="Boyen C."/>
        </authorList>
    </citation>
    <scope>NUCLEOTIDE SEQUENCE [LARGE SCALE GENOMIC DNA]</scope>
    <source>
        <strain evidence="3">cv. Stackhouse</strain>
    </source>
</reference>
<name>R7QKT9_CHOCR</name>
<sequence>MCMLEWATRMRDGLSDYVDGRTLGRHGEGTAEGEQHNSSIQWNCRRERCKEMQERFSSACLSFGMLVAEDRRLELGCATQHLHTHSSPDRSNSRHLIPSLCSIQKYIRKVFCQFHLKRTSYLSLPQHAPRRSPFALRPLAPPHLPPSSHPTPPSVAPSHASLHPIRRDPQRLRPLVCVALHRPSGRLSLHMRAW</sequence>
<dbReference type="Proteomes" id="UP000012073">
    <property type="component" value="Unassembled WGS sequence"/>
</dbReference>
<feature type="compositionally biased region" description="Pro residues" evidence="1">
    <location>
        <begin position="139"/>
        <end position="155"/>
    </location>
</feature>
<dbReference type="EMBL" id="HG001956">
    <property type="protein sequence ID" value="CDF38699.1"/>
    <property type="molecule type" value="Genomic_DNA"/>
</dbReference>
<dbReference type="KEGG" id="ccp:CHC_T00001189001"/>
<evidence type="ECO:0000313" key="3">
    <source>
        <dbReference type="Proteomes" id="UP000012073"/>
    </source>
</evidence>
<keyword evidence="3" id="KW-1185">Reference proteome</keyword>
<accession>R7QKT9</accession>
<dbReference type="RefSeq" id="XP_005718604.1">
    <property type="nucleotide sequence ID" value="XM_005718547.1"/>
</dbReference>
<evidence type="ECO:0000313" key="2">
    <source>
        <dbReference type="EMBL" id="CDF38699.1"/>
    </source>
</evidence>
<evidence type="ECO:0000256" key="1">
    <source>
        <dbReference type="SAM" id="MobiDB-lite"/>
    </source>
</evidence>
<proteinExistence type="predicted"/>
<dbReference type="Gramene" id="CDF38699">
    <property type="protein sequence ID" value="CDF38699"/>
    <property type="gene ID" value="CHC_T00001189001"/>
</dbReference>
<dbReference type="GeneID" id="17326325"/>